<evidence type="ECO:0000256" key="1">
    <source>
        <dbReference type="SAM" id="MobiDB-lite"/>
    </source>
</evidence>
<name>A0A6A8DBU8_9BACI</name>
<dbReference type="RefSeq" id="WP_153736734.1">
    <property type="nucleotide sequence ID" value="NZ_WJNG01000007.1"/>
</dbReference>
<sequence length="93" mass="10997">MEQEEVKKNENDEQESDTQVPQHPKETDRYYVKPYTVIPGDTVLSIVEEFNEEQSSVQMNQIIQDFQILNPDVDPHQIKPNMDYLFPVYKNLP</sequence>
<proteinExistence type="predicted"/>
<feature type="region of interest" description="Disordered" evidence="1">
    <location>
        <begin position="1"/>
        <end position="28"/>
    </location>
</feature>
<comment type="caution">
    <text evidence="2">The sequence shown here is derived from an EMBL/GenBank/DDBJ whole genome shotgun (WGS) entry which is preliminary data.</text>
</comment>
<reference evidence="2" key="1">
    <citation type="submission" date="2019-11" db="EMBL/GenBank/DDBJ databases">
        <authorList>
            <person name="Li J."/>
        </authorList>
    </citation>
    <scope>NUCLEOTIDE SEQUENCE</scope>
    <source>
        <strain evidence="2">B6B</strain>
    </source>
</reference>
<evidence type="ECO:0000313" key="2">
    <source>
        <dbReference type="EMBL" id="MRH43108.1"/>
    </source>
</evidence>
<dbReference type="AlphaFoldDB" id="A0A6A8DBU8"/>
<dbReference type="OrthoDB" id="2691912at2"/>
<keyword evidence="3" id="KW-1185">Reference proteome</keyword>
<organism evidence="2 3">
    <name type="scientific">Aquibacillus halophilus</name>
    <dbReference type="NCBI Taxonomy" id="930132"/>
    <lineage>
        <taxon>Bacteria</taxon>
        <taxon>Bacillati</taxon>
        <taxon>Bacillota</taxon>
        <taxon>Bacilli</taxon>
        <taxon>Bacillales</taxon>
        <taxon>Bacillaceae</taxon>
        <taxon>Aquibacillus</taxon>
    </lineage>
</organism>
<protein>
    <recommendedName>
        <fullName evidence="4">LysM domain-containing protein</fullName>
    </recommendedName>
</protein>
<feature type="compositionally biased region" description="Basic and acidic residues" evidence="1">
    <location>
        <begin position="1"/>
        <end position="11"/>
    </location>
</feature>
<dbReference type="EMBL" id="WJNG01000007">
    <property type="protein sequence ID" value="MRH43108.1"/>
    <property type="molecule type" value="Genomic_DNA"/>
</dbReference>
<evidence type="ECO:0008006" key="4">
    <source>
        <dbReference type="Google" id="ProtNLM"/>
    </source>
</evidence>
<gene>
    <name evidence="2" type="ORF">GH741_10465</name>
</gene>
<dbReference type="InterPro" id="IPR036779">
    <property type="entry name" value="LysM_dom_sf"/>
</dbReference>
<dbReference type="CDD" id="cd00118">
    <property type="entry name" value="LysM"/>
    <property type="match status" value="1"/>
</dbReference>
<evidence type="ECO:0000313" key="3">
    <source>
        <dbReference type="Proteomes" id="UP000799092"/>
    </source>
</evidence>
<dbReference type="Proteomes" id="UP000799092">
    <property type="component" value="Unassembled WGS sequence"/>
</dbReference>
<dbReference type="Gene3D" id="3.10.350.10">
    <property type="entry name" value="LysM domain"/>
    <property type="match status" value="1"/>
</dbReference>
<accession>A0A6A8DBU8</accession>
<dbReference type="InterPro" id="IPR018392">
    <property type="entry name" value="LysM"/>
</dbReference>